<dbReference type="Gene3D" id="3.30.2450.30">
    <property type="match status" value="1"/>
</dbReference>
<keyword evidence="3" id="KW-1185">Reference proteome</keyword>
<organism evidence="2 3">
    <name type="scientific">Rubus argutus</name>
    <name type="common">Southern blackberry</name>
    <dbReference type="NCBI Taxonomy" id="59490"/>
    <lineage>
        <taxon>Eukaryota</taxon>
        <taxon>Viridiplantae</taxon>
        <taxon>Streptophyta</taxon>
        <taxon>Embryophyta</taxon>
        <taxon>Tracheophyta</taxon>
        <taxon>Spermatophyta</taxon>
        <taxon>Magnoliopsida</taxon>
        <taxon>eudicotyledons</taxon>
        <taxon>Gunneridae</taxon>
        <taxon>Pentapetalae</taxon>
        <taxon>rosids</taxon>
        <taxon>fabids</taxon>
        <taxon>Rosales</taxon>
        <taxon>Rosaceae</taxon>
        <taxon>Rosoideae</taxon>
        <taxon>Rosoideae incertae sedis</taxon>
        <taxon>Rubus</taxon>
    </lineage>
</organism>
<feature type="compositionally biased region" description="Acidic residues" evidence="1">
    <location>
        <begin position="284"/>
        <end position="295"/>
    </location>
</feature>
<feature type="region of interest" description="Disordered" evidence="1">
    <location>
        <begin position="1"/>
        <end position="24"/>
    </location>
</feature>
<feature type="compositionally biased region" description="Polar residues" evidence="1">
    <location>
        <begin position="321"/>
        <end position="330"/>
    </location>
</feature>
<comment type="caution">
    <text evidence="2">The sequence shown here is derived from an EMBL/GenBank/DDBJ whole genome shotgun (WGS) entry which is preliminary data.</text>
</comment>
<proteinExistence type="predicted"/>
<protein>
    <submittedName>
        <fullName evidence="2">Uncharacterized protein</fullName>
    </submittedName>
</protein>
<evidence type="ECO:0000313" key="2">
    <source>
        <dbReference type="EMBL" id="KAK9938262.1"/>
    </source>
</evidence>
<evidence type="ECO:0000313" key="3">
    <source>
        <dbReference type="Proteomes" id="UP001457282"/>
    </source>
</evidence>
<dbReference type="Proteomes" id="UP001457282">
    <property type="component" value="Unassembled WGS sequence"/>
</dbReference>
<feature type="region of interest" description="Disordered" evidence="1">
    <location>
        <begin position="280"/>
        <end position="305"/>
    </location>
</feature>
<name>A0AAW1XN69_RUBAR</name>
<evidence type="ECO:0000256" key="1">
    <source>
        <dbReference type="SAM" id="MobiDB-lite"/>
    </source>
</evidence>
<dbReference type="EMBL" id="JBEDUW010000003">
    <property type="protein sequence ID" value="KAK9938262.1"/>
    <property type="molecule type" value="Genomic_DNA"/>
</dbReference>
<accession>A0AAW1XN69</accession>
<gene>
    <name evidence="2" type="ORF">M0R45_015012</name>
</gene>
<dbReference type="AlphaFoldDB" id="A0AAW1XN69"/>
<sequence>MGERENGRGRASERKDVGQRGSREVTEGVKLKPRVFYVEFKSFFIELDTKSWGETIIITERSRSRNYKIGIGLGCAAWLTEQLNKFRGAGEQKVCKLFRGNNYNFWLENYKNENGAFLKLSQCERSGFVQTIILPKGQRGEGLQKLEDNLNTFMFGYNNKGSELDRGYAEKQNLNGQVLHDHSKDILVSLKNRVAVTEDNSQMCSSQLSEVCKDTCGCVVVCERQTVFQSWKCIETCLSRWLGREVDLFPYQNNRAFFVCKNCEDVEMIVKQGKIPLKGQSEWGNDESSFDEELEKEERDWHLNHVDGETVNARLDEENYGSDQTPNAFHNSDEETEPSDVDASSNEESKEDDPLEDDDFCLREFLSNLTLTKGNEILNERVNKSKKMELAEKIGKSRVGDESDCSSSNLPISQYKKKKQGIVKGGKYNSQKLPNMCQSVGKMGRFLAPMKLSLTSIKTERKPRRNSANSI</sequence>
<feature type="region of interest" description="Disordered" evidence="1">
    <location>
        <begin position="318"/>
        <end position="357"/>
    </location>
</feature>
<feature type="compositionally biased region" description="Basic and acidic residues" evidence="1">
    <location>
        <begin position="296"/>
        <end position="305"/>
    </location>
</feature>
<reference evidence="2 3" key="1">
    <citation type="journal article" date="2023" name="G3 (Bethesda)">
        <title>A chromosome-length genome assembly and annotation of blackberry (Rubus argutus, cv. 'Hillquist').</title>
        <authorList>
            <person name="Bruna T."/>
            <person name="Aryal R."/>
            <person name="Dudchenko O."/>
            <person name="Sargent D.J."/>
            <person name="Mead D."/>
            <person name="Buti M."/>
            <person name="Cavallini A."/>
            <person name="Hytonen T."/>
            <person name="Andres J."/>
            <person name="Pham M."/>
            <person name="Weisz D."/>
            <person name="Mascagni F."/>
            <person name="Usai G."/>
            <person name="Natali L."/>
            <person name="Bassil N."/>
            <person name="Fernandez G.E."/>
            <person name="Lomsadze A."/>
            <person name="Armour M."/>
            <person name="Olukolu B."/>
            <person name="Poorten T."/>
            <person name="Britton C."/>
            <person name="Davik J."/>
            <person name="Ashrafi H."/>
            <person name="Aiden E.L."/>
            <person name="Borodovsky M."/>
            <person name="Worthington M."/>
        </authorList>
    </citation>
    <scope>NUCLEOTIDE SEQUENCE [LARGE SCALE GENOMIC DNA]</scope>
    <source>
        <strain evidence="2">PI 553951</strain>
    </source>
</reference>